<evidence type="ECO:0000313" key="6">
    <source>
        <dbReference type="Proteomes" id="UP000272778"/>
    </source>
</evidence>
<dbReference type="PANTHER" id="PTHR32089:SF112">
    <property type="entry name" value="LYSOZYME-LIKE PROTEIN-RELATED"/>
    <property type="match status" value="1"/>
</dbReference>
<evidence type="ECO:0000256" key="2">
    <source>
        <dbReference type="ARBA" id="ARBA00029447"/>
    </source>
</evidence>
<comment type="similarity">
    <text evidence="2">Belongs to the methyl-accepting chemotaxis (MCP) protein family.</text>
</comment>
<evidence type="ECO:0000313" key="5">
    <source>
        <dbReference type="EMBL" id="RQG99861.1"/>
    </source>
</evidence>
<dbReference type="Proteomes" id="UP000272778">
    <property type="component" value="Unassembled WGS sequence"/>
</dbReference>
<evidence type="ECO:0000256" key="1">
    <source>
        <dbReference type="ARBA" id="ARBA00023224"/>
    </source>
</evidence>
<feature type="domain" description="Methyl-accepting transducer" evidence="4">
    <location>
        <begin position="27"/>
        <end position="274"/>
    </location>
</feature>
<evidence type="ECO:0000256" key="3">
    <source>
        <dbReference type="PROSITE-ProRule" id="PRU00284"/>
    </source>
</evidence>
<dbReference type="OrthoDB" id="2489132at2"/>
<dbReference type="Gene3D" id="1.10.287.950">
    <property type="entry name" value="Methyl-accepting chemotaxis protein"/>
    <property type="match status" value="1"/>
</dbReference>
<gene>
    <name evidence="5" type="ORF">D1Y85_25950</name>
</gene>
<dbReference type="PROSITE" id="PS50111">
    <property type="entry name" value="CHEMOTAXIS_TRANSDUC_2"/>
    <property type="match status" value="1"/>
</dbReference>
<organism evidence="5 6">
    <name type="scientific">Paraburkholderia dinghuensis</name>
    <dbReference type="NCBI Taxonomy" id="2305225"/>
    <lineage>
        <taxon>Bacteria</taxon>
        <taxon>Pseudomonadati</taxon>
        <taxon>Pseudomonadota</taxon>
        <taxon>Betaproteobacteria</taxon>
        <taxon>Burkholderiales</taxon>
        <taxon>Burkholderiaceae</taxon>
        <taxon>Paraburkholderia</taxon>
    </lineage>
</organism>
<accession>A0A3N6MU91</accession>
<dbReference type="GO" id="GO:0007165">
    <property type="term" value="P:signal transduction"/>
    <property type="evidence" value="ECO:0007669"/>
    <property type="project" value="UniProtKB-KW"/>
</dbReference>
<dbReference type="GO" id="GO:0006935">
    <property type="term" value="P:chemotaxis"/>
    <property type="evidence" value="ECO:0007669"/>
    <property type="project" value="InterPro"/>
</dbReference>
<proteinExistence type="inferred from homology"/>
<keyword evidence="1 3" id="KW-0807">Transducer</keyword>
<dbReference type="GO" id="GO:0016020">
    <property type="term" value="C:membrane"/>
    <property type="evidence" value="ECO:0007669"/>
    <property type="project" value="InterPro"/>
</dbReference>
<keyword evidence="6" id="KW-1185">Reference proteome</keyword>
<reference evidence="5 6" key="1">
    <citation type="submission" date="2018-11" db="EMBL/GenBank/DDBJ databases">
        <title>Paraburkholderia sp. DHOA04, isolated from soil.</title>
        <authorList>
            <person name="Gao Z.-H."/>
            <person name="Qiu L.-H."/>
            <person name="Fu J.-C."/>
        </authorList>
    </citation>
    <scope>NUCLEOTIDE SEQUENCE [LARGE SCALE GENOMIC DNA]</scope>
    <source>
        <strain evidence="5 6">DHOA04</strain>
    </source>
</reference>
<protein>
    <submittedName>
        <fullName evidence="5">Methyl-accepting chemotaxis protein</fullName>
    </submittedName>
</protein>
<dbReference type="PANTHER" id="PTHR32089">
    <property type="entry name" value="METHYL-ACCEPTING CHEMOTAXIS PROTEIN MCPB"/>
    <property type="match status" value="1"/>
</dbReference>
<comment type="caution">
    <text evidence="5">The sequence shown here is derived from an EMBL/GenBank/DDBJ whole genome shotgun (WGS) entry which is preliminary data.</text>
</comment>
<evidence type="ECO:0000259" key="4">
    <source>
        <dbReference type="PROSITE" id="PS50111"/>
    </source>
</evidence>
<dbReference type="SMART" id="SM00283">
    <property type="entry name" value="MA"/>
    <property type="match status" value="1"/>
</dbReference>
<dbReference type="GO" id="GO:0004888">
    <property type="term" value="F:transmembrane signaling receptor activity"/>
    <property type="evidence" value="ECO:0007669"/>
    <property type="project" value="InterPro"/>
</dbReference>
<dbReference type="Pfam" id="PF00015">
    <property type="entry name" value="MCPsignal"/>
    <property type="match status" value="1"/>
</dbReference>
<dbReference type="EMBL" id="RQIS01000032">
    <property type="protein sequence ID" value="RQG99861.1"/>
    <property type="molecule type" value="Genomic_DNA"/>
</dbReference>
<name>A0A3N6MU91_9BURK</name>
<dbReference type="AlphaFoldDB" id="A0A3N6MU91"/>
<dbReference type="InterPro" id="IPR004089">
    <property type="entry name" value="MCPsignal_dom"/>
</dbReference>
<dbReference type="InterPro" id="IPR004090">
    <property type="entry name" value="Chemotax_Me-accpt_rcpt"/>
</dbReference>
<sequence length="479" mass="51249">MAILTRFHSRRTQKASRSVLLESMASSVDKLGVSICHIDGEVERVRSSTGDVSRACEQLHGLSEKLTEHNREMGRAAARAEQTGRDAAERISDSTKDIGSSLDEVQQLVRGTADIGSRINVLHDVLGRVAKAAETITLLSKQTNLLSLNAAIEAAKAGNAGRSFAVVASAVKQLAAQSNAAAVEIESTIGHLASETSALLELSKENVRRAGVVDETTTRIGSTIAATDKAIAELYAQASSTVSTSDVVESDCQSVVQLVSSIYENAASSHDLVATARERLADVLLVSDRLLGEVAAAGGSTSDALFIGVAERVAAEVSSAFERALGAGQISETDLFSNDYTPIQGSSPAQFLSPFTNLCDRVLPHIQDQALQIDKRIRICCAFDRNGYLPTNHAQYSLPQSDDPVWNEANCRNRRFFKDRTAMSAVNSRSAFLVQTYSREMGNGTRIVMKDASAPILVRGRHWGAVRVAYSTEGASGNH</sequence>
<dbReference type="SUPFAM" id="SSF58104">
    <property type="entry name" value="Methyl-accepting chemotaxis protein (MCP) signaling domain"/>
    <property type="match status" value="1"/>
</dbReference>
<dbReference type="PRINTS" id="PR00260">
    <property type="entry name" value="CHEMTRNSDUCR"/>
</dbReference>